<gene>
    <name evidence="1" type="ORF">AMECASPLE_014192</name>
</gene>
<dbReference type="EMBL" id="JAHRIP010019764">
    <property type="protein sequence ID" value="MEQ2287594.1"/>
    <property type="molecule type" value="Genomic_DNA"/>
</dbReference>
<organism evidence="1 2">
    <name type="scientific">Ameca splendens</name>
    <dbReference type="NCBI Taxonomy" id="208324"/>
    <lineage>
        <taxon>Eukaryota</taxon>
        <taxon>Metazoa</taxon>
        <taxon>Chordata</taxon>
        <taxon>Craniata</taxon>
        <taxon>Vertebrata</taxon>
        <taxon>Euteleostomi</taxon>
        <taxon>Actinopterygii</taxon>
        <taxon>Neopterygii</taxon>
        <taxon>Teleostei</taxon>
        <taxon>Neoteleostei</taxon>
        <taxon>Acanthomorphata</taxon>
        <taxon>Ovalentaria</taxon>
        <taxon>Atherinomorphae</taxon>
        <taxon>Cyprinodontiformes</taxon>
        <taxon>Goodeidae</taxon>
        <taxon>Ameca</taxon>
    </lineage>
</organism>
<name>A0ABV0Y1F2_9TELE</name>
<keyword evidence="2" id="KW-1185">Reference proteome</keyword>
<reference evidence="1 2" key="1">
    <citation type="submission" date="2021-06" db="EMBL/GenBank/DDBJ databases">
        <authorList>
            <person name="Palmer J.M."/>
        </authorList>
    </citation>
    <scope>NUCLEOTIDE SEQUENCE [LARGE SCALE GENOMIC DNA]</scope>
    <source>
        <strain evidence="1 2">AS_MEX2019</strain>
        <tissue evidence="1">Muscle</tissue>
    </source>
</reference>
<proteinExistence type="predicted"/>
<comment type="caution">
    <text evidence="1">The sequence shown here is derived from an EMBL/GenBank/DDBJ whole genome shotgun (WGS) entry which is preliminary data.</text>
</comment>
<protein>
    <submittedName>
        <fullName evidence="1">Uncharacterized protein</fullName>
    </submittedName>
</protein>
<accession>A0ABV0Y1F2</accession>
<sequence length="92" mass="10957">MPLVQLSLLLQGQWTWLRRHFDLTHILNMNTTQTHTHKQSLIHYSPRLPPVKWNQQLTLMVPFREGDSKIMALPLFFILSTKHNIFLIRLNT</sequence>
<evidence type="ECO:0000313" key="2">
    <source>
        <dbReference type="Proteomes" id="UP001469553"/>
    </source>
</evidence>
<dbReference type="Proteomes" id="UP001469553">
    <property type="component" value="Unassembled WGS sequence"/>
</dbReference>
<evidence type="ECO:0000313" key="1">
    <source>
        <dbReference type="EMBL" id="MEQ2287594.1"/>
    </source>
</evidence>